<proteinExistence type="predicted"/>
<reference evidence="1 2" key="1">
    <citation type="journal article" date="2017" name="Nature">
        <title>The Apostasia genome and the evolution of orchids.</title>
        <authorList>
            <person name="Zhang G.Q."/>
            <person name="Liu K.W."/>
            <person name="Li Z."/>
            <person name="Lohaus R."/>
            <person name="Hsiao Y.Y."/>
            <person name="Niu S.C."/>
            <person name="Wang J.Y."/>
            <person name="Lin Y.C."/>
            <person name="Xu Q."/>
            <person name="Chen L.J."/>
            <person name="Yoshida K."/>
            <person name="Fujiwara S."/>
            <person name="Wang Z.W."/>
            <person name="Zhang Y.Q."/>
            <person name="Mitsuda N."/>
            <person name="Wang M."/>
            <person name="Liu G.H."/>
            <person name="Pecoraro L."/>
            <person name="Huang H.X."/>
            <person name="Xiao X.J."/>
            <person name="Lin M."/>
            <person name="Wu X.Y."/>
            <person name="Wu W.L."/>
            <person name="Chen Y.Y."/>
            <person name="Chang S.B."/>
            <person name="Sakamoto S."/>
            <person name="Ohme-Takagi M."/>
            <person name="Yagi M."/>
            <person name="Zeng S.J."/>
            <person name="Shen C.Y."/>
            <person name="Yeh C.M."/>
            <person name="Luo Y.B."/>
            <person name="Tsai W.C."/>
            <person name="Van de Peer Y."/>
            <person name="Liu Z.J."/>
        </authorList>
    </citation>
    <scope>NUCLEOTIDE SEQUENCE [LARGE SCALE GENOMIC DNA]</scope>
    <source>
        <strain evidence="2">cv. Shenzhen</strain>
        <tissue evidence="1">Stem</tissue>
    </source>
</reference>
<evidence type="ECO:0000313" key="1">
    <source>
        <dbReference type="EMBL" id="PKA63116.1"/>
    </source>
</evidence>
<keyword evidence="2" id="KW-1185">Reference proteome</keyword>
<dbReference type="EMBL" id="KZ451911">
    <property type="protein sequence ID" value="PKA63116.1"/>
    <property type="molecule type" value="Genomic_DNA"/>
</dbReference>
<sequence>MKNVGNTERLKYYKGRQRTIKMDIECISYVQIIEIIKNTCTWLEGREFELHFHVLGSSPKQYKQIIDDVQVLEIKNLARIRN</sequence>
<gene>
    <name evidence="1" type="ORF">AXF42_Ash007912</name>
</gene>
<dbReference type="Proteomes" id="UP000236161">
    <property type="component" value="Unassembled WGS sequence"/>
</dbReference>
<organism evidence="1 2">
    <name type="scientific">Apostasia shenzhenica</name>
    <dbReference type="NCBI Taxonomy" id="1088818"/>
    <lineage>
        <taxon>Eukaryota</taxon>
        <taxon>Viridiplantae</taxon>
        <taxon>Streptophyta</taxon>
        <taxon>Embryophyta</taxon>
        <taxon>Tracheophyta</taxon>
        <taxon>Spermatophyta</taxon>
        <taxon>Magnoliopsida</taxon>
        <taxon>Liliopsida</taxon>
        <taxon>Asparagales</taxon>
        <taxon>Orchidaceae</taxon>
        <taxon>Apostasioideae</taxon>
        <taxon>Apostasia</taxon>
    </lineage>
</organism>
<dbReference type="AlphaFoldDB" id="A0A2I0B5P7"/>
<name>A0A2I0B5P7_9ASPA</name>
<accession>A0A2I0B5P7</accession>
<protein>
    <submittedName>
        <fullName evidence="1">Uncharacterized protein</fullName>
    </submittedName>
</protein>
<evidence type="ECO:0000313" key="2">
    <source>
        <dbReference type="Proteomes" id="UP000236161"/>
    </source>
</evidence>